<dbReference type="GO" id="GO:0006355">
    <property type="term" value="P:regulation of DNA-templated transcription"/>
    <property type="evidence" value="ECO:0007669"/>
    <property type="project" value="InterPro"/>
</dbReference>
<dbReference type="GO" id="GO:0000160">
    <property type="term" value="P:phosphorelay signal transduction system"/>
    <property type="evidence" value="ECO:0007669"/>
    <property type="project" value="InterPro"/>
</dbReference>
<dbReference type="EMBL" id="CP116942">
    <property type="protein sequence ID" value="WCO68630.1"/>
    <property type="molecule type" value="Genomic_DNA"/>
</dbReference>
<dbReference type="InterPro" id="IPR016032">
    <property type="entry name" value="Sig_transdc_resp-reg_C-effctor"/>
</dbReference>
<dbReference type="RefSeq" id="WP_272738146.1">
    <property type="nucleotide sequence ID" value="NZ_CP116942.1"/>
</dbReference>
<dbReference type="Pfam" id="PF00486">
    <property type="entry name" value="Trans_reg_C"/>
    <property type="match status" value="1"/>
</dbReference>
<name>A0AAE9Y7W1_9ACTN</name>
<protein>
    <submittedName>
        <fullName evidence="3">Winged helix-turn-helix domain-containing protein</fullName>
    </submittedName>
</protein>
<keyword evidence="4" id="KW-1185">Reference proteome</keyword>
<sequence length="177" mass="18787">MLDVGTDGGVGGGTAEILRWPADAALLADLRAQRRPRLLVLDPGVEPPPAVDALEDVIWTPADERDLFARLNRLALRSVQPACLAVGDVAVDDAGVLTFAGRRVALPAVERRLVDLLASAPGRLHRREELCLAAWGGAPRARRSLDTRISSLRARLAAVGLTVGCVPGRGFLLAVRP</sequence>
<proteinExistence type="predicted"/>
<dbReference type="InterPro" id="IPR001867">
    <property type="entry name" value="OmpR/PhoB-type_DNA-bd"/>
</dbReference>
<dbReference type="KEGG" id="ima:PO878_07795"/>
<gene>
    <name evidence="3" type="ORF">PO878_07795</name>
</gene>
<organism evidence="3 4">
    <name type="scientific">Iamia majanohamensis</name>
    <dbReference type="NCBI Taxonomy" id="467976"/>
    <lineage>
        <taxon>Bacteria</taxon>
        <taxon>Bacillati</taxon>
        <taxon>Actinomycetota</taxon>
        <taxon>Acidimicrobiia</taxon>
        <taxon>Acidimicrobiales</taxon>
        <taxon>Iamiaceae</taxon>
        <taxon>Iamia</taxon>
    </lineage>
</organism>
<dbReference type="SMART" id="SM00862">
    <property type="entry name" value="Trans_reg_C"/>
    <property type="match status" value="1"/>
</dbReference>
<accession>A0AAE9Y7W1</accession>
<dbReference type="InterPro" id="IPR036388">
    <property type="entry name" value="WH-like_DNA-bd_sf"/>
</dbReference>
<dbReference type="Proteomes" id="UP001216390">
    <property type="component" value="Chromosome"/>
</dbReference>
<dbReference type="GO" id="GO:0003677">
    <property type="term" value="F:DNA binding"/>
    <property type="evidence" value="ECO:0007669"/>
    <property type="project" value="UniProtKB-KW"/>
</dbReference>
<evidence type="ECO:0000259" key="2">
    <source>
        <dbReference type="SMART" id="SM00862"/>
    </source>
</evidence>
<evidence type="ECO:0000313" key="4">
    <source>
        <dbReference type="Proteomes" id="UP001216390"/>
    </source>
</evidence>
<dbReference type="AlphaFoldDB" id="A0AAE9Y7W1"/>
<evidence type="ECO:0000313" key="3">
    <source>
        <dbReference type="EMBL" id="WCO68630.1"/>
    </source>
</evidence>
<keyword evidence="1" id="KW-0238">DNA-binding</keyword>
<reference evidence="3" key="1">
    <citation type="submission" date="2023-01" db="EMBL/GenBank/DDBJ databases">
        <title>The diversity of Class Acidimicrobiia in South China Sea sediment environments and the proposal of Iamia marina sp. nov., a novel species of the genus Iamia.</title>
        <authorList>
            <person name="He Y."/>
            <person name="Tian X."/>
        </authorList>
    </citation>
    <scope>NUCLEOTIDE SEQUENCE</scope>
    <source>
        <strain evidence="3">DSM 19957</strain>
    </source>
</reference>
<dbReference type="SUPFAM" id="SSF46894">
    <property type="entry name" value="C-terminal effector domain of the bipartite response regulators"/>
    <property type="match status" value="1"/>
</dbReference>
<dbReference type="Gene3D" id="1.10.10.10">
    <property type="entry name" value="Winged helix-like DNA-binding domain superfamily/Winged helix DNA-binding domain"/>
    <property type="match status" value="1"/>
</dbReference>
<feature type="domain" description="OmpR/PhoB-type" evidence="2">
    <location>
        <begin position="101"/>
        <end position="173"/>
    </location>
</feature>
<evidence type="ECO:0000256" key="1">
    <source>
        <dbReference type="ARBA" id="ARBA00023125"/>
    </source>
</evidence>